<gene>
    <name evidence="2" type="ORF">BMG03_09775</name>
</gene>
<dbReference type="PANTHER" id="PTHR14859">
    <property type="entry name" value="CALCOFLUOR WHITE HYPERSENSITIVE PROTEIN PRECURSOR"/>
    <property type="match status" value="1"/>
</dbReference>
<proteinExistence type="predicted"/>
<organism evidence="2 3">
    <name type="scientific">Thioclava nitratireducens</name>
    <dbReference type="NCBI Taxonomy" id="1915078"/>
    <lineage>
        <taxon>Bacteria</taxon>
        <taxon>Pseudomonadati</taxon>
        <taxon>Pseudomonadota</taxon>
        <taxon>Alphaproteobacteria</taxon>
        <taxon>Rhodobacterales</taxon>
        <taxon>Paracoccaceae</taxon>
        <taxon>Thioclava</taxon>
    </lineage>
</organism>
<dbReference type="RefSeq" id="WP_075776597.1">
    <property type="nucleotide sequence ID" value="NZ_CP019437.1"/>
</dbReference>
<name>A0ABM6IH43_9RHOB</name>
<dbReference type="Proteomes" id="UP000185622">
    <property type="component" value="Chromosome"/>
</dbReference>
<dbReference type="InterPro" id="IPR051916">
    <property type="entry name" value="GPI-anchor_lipid_remodeler"/>
</dbReference>
<evidence type="ECO:0000259" key="1">
    <source>
        <dbReference type="Pfam" id="PF03372"/>
    </source>
</evidence>
<feature type="domain" description="Endonuclease/exonuclease/phosphatase" evidence="1">
    <location>
        <begin position="6"/>
        <end position="221"/>
    </location>
</feature>
<evidence type="ECO:0000313" key="3">
    <source>
        <dbReference type="Proteomes" id="UP000185622"/>
    </source>
</evidence>
<dbReference type="Gene3D" id="3.60.10.10">
    <property type="entry name" value="Endonuclease/exonuclease/phosphatase"/>
    <property type="match status" value="1"/>
</dbReference>
<evidence type="ECO:0000313" key="2">
    <source>
        <dbReference type="EMBL" id="AQS48059.1"/>
    </source>
</evidence>
<accession>A0ABM6IH43</accession>
<dbReference type="Pfam" id="PF03372">
    <property type="entry name" value="Exo_endo_phos"/>
    <property type="match status" value="1"/>
</dbReference>
<keyword evidence="3" id="KW-1185">Reference proteome</keyword>
<dbReference type="InterPro" id="IPR036691">
    <property type="entry name" value="Endo/exonu/phosph_ase_sf"/>
</dbReference>
<dbReference type="SUPFAM" id="SSF56219">
    <property type="entry name" value="DNase I-like"/>
    <property type="match status" value="1"/>
</dbReference>
<protein>
    <recommendedName>
        <fullName evidence="1">Endonuclease/exonuclease/phosphatase domain-containing protein</fullName>
    </recommendedName>
</protein>
<reference evidence="2 3" key="1">
    <citation type="submission" date="2017-01" db="EMBL/GenBank/DDBJ databases">
        <title>The complete genome sequence of a sulfur-oxidizing marine bacterium Thioclava sp. 25B10_4T.</title>
        <authorList>
            <person name="Liu Y."/>
            <person name="Lai Q."/>
            <person name="Shao Z."/>
        </authorList>
    </citation>
    <scope>NUCLEOTIDE SEQUENCE [LARGE SCALE GENOMIC DNA]</scope>
    <source>
        <strain evidence="2 3">25B10_4</strain>
    </source>
</reference>
<dbReference type="PANTHER" id="PTHR14859:SF15">
    <property type="entry name" value="ENDONUCLEASE_EXONUCLEASE_PHOSPHATASE DOMAIN-CONTAINING PROTEIN"/>
    <property type="match status" value="1"/>
</dbReference>
<dbReference type="InterPro" id="IPR005135">
    <property type="entry name" value="Endo/exonuclease/phosphatase"/>
</dbReference>
<sequence length="239" mass="26185">MTLRIASYNLHKCVGTDRKHDPARIVNVINALHADVIALQEVDKRMGERPAALPQTLIEEETDFIRHDMPRTTAASLGWHGQVVLVRRGSRVLGIEPVTLPGLEPRGAIAVNIAPDSGAPFLLIAAHLGLRRSDRRAQWTRIAEIMAGVKPHPALAIGDFNEWRERHGFEALTGFHIHAPGATYPSRAPIGRLDRIVTSPGIRVVRKGVLDTPLARVASDHLPIWADIGGIVTRAHPRA</sequence>
<dbReference type="EMBL" id="CP019437">
    <property type="protein sequence ID" value="AQS48059.1"/>
    <property type="molecule type" value="Genomic_DNA"/>
</dbReference>